<dbReference type="InterPro" id="IPR016024">
    <property type="entry name" value="ARM-type_fold"/>
</dbReference>
<sequence length="996" mass="110163">MDVNQVLEATLSPDATTRQNAELQLSRAAEADFSGYLTTLSNELANEQARPHIRQAAGIALKNAFSSRDTGRLREIQARWIQQLEPPIKKQVKDQALQTLNANSMAGTSAAQLIASIAAIELPRNEWPELMPALVHNVGNGSDSLKQSSLTTIGFICESDDVDLRDALVAHSNAILTAVVQGARKEEPNNDVRNAALSALGDATEFIRTNFDNEGERNYIMQVICESTQSDDSRIQAGAFGCLNRIMGVYYDKMRFYMEKALFGLTIMGMKSDEEDVAKLAIEFWCTVCEEEISIEDDNQQAQQEGSQELRPYFQFARVAGREVIPVLLQLLTKVDEDDGEDDYNVARAAYQCLQLYAQCIGGEVIAPVLEFVEANLRSEDWHRRDAAVSSFGAIMDGPDVKILDPLVKQALPVLISMMDDQVIMVKDSAAFALSRICDFCSDTIDPDTHLQPLMSALFNGLMSSPKMASSCCLALMNLTERFVGDDGASSNPLTKHFQDSISSLLAVTEKESADNQLRTAAYEVLGGFVTNAANDSLQIVAGLSEVILSRLEATIPMQQQIVSVEDRITLEELQTSLSSVLLCIIQRLEQNIAPQADRIMQVNLQVLNTVPAKSSVPDTTFAVVGALTNALEEDFLKYMESFTPYLYNALGNQEEPGLCAMAIGLVSDVVRALGEKSQPYCDPFMNYLLNNLRSNTLSNQLKPSILETFGDIAQAIGTHFETYLTVVAQVLQQAAGVTVAQDVSYDMLDYIISLREGIVDAWGGILLAFKGTPKANLLQQYVEPIFALLQMIAQDQNQSEGLLRAAMGVVGDLADAFPNGEISQWYKHEWVTRLVKETRTNRDFSARTIDTARWAREQVKRQLGAAQHQASDALADLRRNHRFRPSCHENGLQPDNEPTNRPYTTRAVLQPRSRKEILHKNGVLQQHRLNRVLENEHHEHHGLIELPCDEIGNFYPNTPVNSPPGFATSIEDRLQGLLDGCPRDLIPSSGPPYTQ</sequence>
<dbReference type="InterPro" id="IPR040122">
    <property type="entry name" value="Importin_beta"/>
</dbReference>
<dbReference type="GO" id="GO:0031267">
    <property type="term" value="F:small GTPase binding"/>
    <property type="evidence" value="ECO:0007669"/>
    <property type="project" value="InterPro"/>
</dbReference>
<dbReference type="GO" id="GO:0044877">
    <property type="term" value="F:protein-containing complex binding"/>
    <property type="evidence" value="ECO:0007669"/>
    <property type="project" value="EnsemblFungi"/>
</dbReference>
<dbReference type="GO" id="GO:0005635">
    <property type="term" value="C:nuclear envelope"/>
    <property type="evidence" value="ECO:0007669"/>
    <property type="project" value="EnsemblFungi"/>
</dbReference>
<dbReference type="GO" id="GO:0061676">
    <property type="term" value="F:importin-alpha family protein binding"/>
    <property type="evidence" value="ECO:0007669"/>
    <property type="project" value="EnsemblFungi"/>
</dbReference>
<dbReference type="Pfam" id="PF13513">
    <property type="entry name" value="HEAT_EZ"/>
    <property type="match status" value="1"/>
</dbReference>
<dbReference type="InterPro" id="IPR058584">
    <property type="entry name" value="IMB1_TNPO1-like_TPR"/>
</dbReference>
<evidence type="ECO:0000256" key="6">
    <source>
        <dbReference type="ARBA" id="ARBA00022927"/>
    </source>
</evidence>
<keyword evidence="4" id="KW-0963">Cytoplasm</keyword>
<proteinExistence type="inferred from homology"/>
<evidence type="ECO:0000256" key="8">
    <source>
        <dbReference type="ARBA" id="ARBA00083566"/>
    </source>
</evidence>
<evidence type="ECO:0000259" key="9">
    <source>
        <dbReference type="PROSITE" id="PS50166"/>
    </source>
</evidence>
<dbReference type="SUPFAM" id="SSF48371">
    <property type="entry name" value="ARM repeat"/>
    <property type="match status" value="1"/>
</dbReference>
<evidence type="ECO:0000256" key="3">
    <source>
        <dbReference type="ARBA" id="ARBA00022448"/>
    </source>
</evidence>
<dbReference type="Pfam" id="PF25574">
    <property type="entry name" value="TPR_IMB1"/>
    <property type="match status" value="1"/>
</dbReference>
<feature type="domain" description="Importin N-terminal" evidence="9">
    <location>
        <begin position="21"/>
        <end position="102"/>
    </location>
</feature>
<dbReference type="Proteomes" id="UP000019373">
    <property type="component" value="Unassembled WGS sequence"/>
</dbReference>
<organism evidence="10 11">
    <name type="scientific">Endocarpon pusillum (strain Z07020 / HMAS-L-300199)</name>
    <name type="common">Lichen-forming fungus</name>
    <dbReference type="NCBI Taxonomy" id="1263415"/>
    <lineage>
        <taxon>Eukaryota</taxon>
        <taxon>Fungi</taxon>
        <taxon>Dikarya</taxon>
        <taxon>Ascomycota</taxon>
        <taxon>Pezizomycotina</taxon>
        <taxon>Eurotiomycetes</taxon>
        <taxon>Chaetothyriomycetidae</taxon>
        <taxon>Verrucariales</taxon>
        <taxon>Verrucariaceae</taxon>
        <taxon>Endocarpon</taxon>
    </lineage>
</organism>
<dbReference type="GO" id="GO:0005085">
    <property type="term" value="F:guanyl-nucleotide exchange factor activity"/>
    <property type="evidence" value="ECO:0007669"/>
    <property type="project" value="EnsemblFungi"/>
</dbReference>
<dbReference type="OMA" id="QQYQERW"/>
<dbReference type="InterPro" id="IPR001494">
    <property type="entry name" value="Importin-beta_N"/>
</dbReference>
<dbReference type="GO" id="GO:0034399">
    <property type="term" value="C:nuclear periphery"/>
    <property type="evidence" value="ECO:0007669"/>
    <property type="project" value="EnsemblFungi"/>
</dbReference>
<keyword evidence="6" id="KW-0653">Protein transport</keyword>
<dbReference type="GO" id="GO:0005829">
    <property type="term" value="C:cytosol"/>
    <property type="evidence" value="ECO:0007669"/>
    <property type="project" value="EnsemblFungi"/>
</dbReference>
<dbReference type="GO" id="GO:0042564">
    <property type="term" value="C:NLS-dependent protein nuclear import complex"/>
    <property type="evidence" value="ECO:0007669"/>
    <property type="project" value="EnsemblFungi"/>
</dbReference>
<comment type="subcellular location">
    <subcellularLocation>
        <location evidence="1">Cytoplasm</location>
    </subcellularLocation>
</comment>
<keyword evidence="5" id="KW-0677">Repeat</keyword>
<dbReference type="GO" id="GO:0051292">
    <property type="term" value="P:nuclear pore complex assembly"/>
    <property type="evidence" value="ECO:0007669"/>
    <property type="project" value="EnsemblFungi"/>
</dbReference>
<dbReference type="GO" id="GO:0006612">
    <property type="term" value="P:protein targeting to membrane"/>
    <property type="evidence" value="ECO:0007669"/>
    <property type="project" value="EnsemblFungi"/>
</dbReference>
<gene>
    <name evidence="10" type="ORF">EPUS_02957</name>
</gene>
<dbReference type="PANTHER" id="PTHR10527">
    <property type="entry name" value="IMPORTIN BETA"/>
    <property type="match status" value="1"/>
</dbReference>
<dbReference type="RefSeq" id="XP_007802235.1">
    <property type="nucleotide sequence ID" value="XM_007804044.1"/>
</dbReference>
<dbReference type="GO" id="GO:0061608">
    <property type="term" value="F:nuclear import signal receptor activity"/>
    <property type="evidence" value="ECO:0007669"/>
    <property type="project" value="EnsemblFungi"/>
</dbReference>
<evidence type="ECO:0000256" key="2">
    <source>
        <dbReference type="ARBA" id="ARBA00010907"/>
    </source>
</evidence>
<evidence type="ECO:0000256" key="5">
    <source>
        <dbReference type="ARBA" id="ARBA00022737"/>
    </source>
</evidence>
<dbReference type="GO" id="GO:0006656">
    <property type="term" value="P:phosphatidylcholine biosynthetic process"/>
    <property type="evidence" value="ECO:0007669"/>
    <property type="project" value="EnsemblFungi"/>
</dbReference>
<dbReference type="GO" id="GO:0046822">
    <property type="term" value="P:regulation of nucleocytoplasmic transport"/>
    <property type="evidence" value="ECO:0007669"/>
    <property type="project" value="EnsemblFungi"/>
</dbReference>
<name>U1GK09_ENDPU</name>
<protein>
    <recommendedName>
        <fullName evidence="7">Importin-95</fullName>
    </recommendedName>
    <alternativeName>
        <fullName evidence="8">Karyopherin-95</fullName>
    </alternativeName>
</protein>
<dbReference type="SMART" id="SM00913">
    <property type="entry name" value="IBN_N"/>
    <property type="match status" value="1"/>
</dbReference>
<evidence type="ECO:0000256" key="4">
    <source>
        <dbReference type="ARBA" id="ARBA00022490"/>
    </source>
</evidence>
<evidence type="ECO:0000256" key="7">
    <source>
        <dbReference type="ARBA" id="ARBA00079884"/>
    </source>
</evidence>
<dbReference type="EMBL" id="KE721112">
    <property type="protein sequence ID" value="ERF72166.1"/>
    <property type="molecule type" value="Genomic_DNA"/>
</dbReference>
<comment type="similarity">
    <text evidence="2">Belongs to the importin beta family. Importin beta-1 subfamily.</text>
</comment>
<evidence type="ECO:0000313" key="11">
    <source>
        <dbReference type="Proteomes" id="UP000019373"/>
    </source>
</evidence>
<dbReference type="FunFam" id="1.25.10.10:FF:000027">
    <property type="entry name" value="Importin subunit beta-1"/>
    <property type="match status" value="1"/>
</dbReference>
<dbReference type="HOGENOM" id="CLU_008296_1_0_1"/>
<dbReference type="GeneID" id="19238006"/>
<evidence type="ECO:0000313" key="10">
    <source>
        <dbReference type="EMBL" id="ERF72166.1"/>
    </source>
</evidence>
<dbReference type="GO" id="GO:0060188">
    <property type="term" value="P:regulation of protein desumoylation"/>
    <property type="evidence" value="ECO:0007669"/>
    <property type="project" value="EnsemblFungi"/>
</dbReference>
<dbReference type="InterPro" id="IPR011989">
    <property type="entry name" value="ARM-like"/>
</dbReference>
<dbReference type="Gene3D" id="1.25.10.10">
    <property type="entry name" value="Leucine-rich Repeat Variant"/>
    <property type="match status" value="1"/>
</dbReference>
<accession>U1GK09</accession>
<dbReference type="PROSITE" id="PS50166">
    <property type="entry name" value="IMPORTIN_B_NT"/>
    <property type="match status" value="1"/>
</dbReference>
<keyword evidence="3" id="KW-0813">Transport</keyword>
<dbReference type="GO" id="GO:0097718">
    <property type="term" value="F:disordered domain specific binding"/>
    <property type="evidence" value="ECO:0007669"/>
    <property type="project" value="EnsemblFungi"/>
</dbReference>
<keyword evidence="11" id="KW-1185">Reference proteome</keyword>
<dbReference type="OrthoDB" id="10263328at2759"/>
<dbReference type="eggNOG" id="KOG1241">
    <property type="taxonomic scope" value="Eukaryota"/>
</dbReference>
<dbReference type="Pfam" id="PF03810">
    <property type="entry name" value="IBN_N"/>
    <property type="match status" value="1"/>
</dbReference>
<dbReference type="GO" id="GO:0006607">
    <property type="term" value="P:NLS-bearing protein import into nucleus"/>
    <property type="evidence" value="ECO:0007669"/>
    <property type="project" value="EnsemblFungi"/>
</dbReference>
<dbReference type="AlphaFoldDB" id="U1GK09"/>
<evidence type="ECO:0000256" key="1">
    <source>
        <dbReference type="ARBA" id="ARBA00004496"/>
    </source>
</evidence>
<reference evidence="11" key="1">
    <citation type="journal article" date="2014" name="BMC Genomics">
        <title>Genome characteristics reveal the impact of lichenization on lichen-forming fungus Endocarpon pusillum Hedwig (Verrucariales, Ascomycota).</title>
        <authorList>
            <person name="Wang Y.-Y."/>
            <person name="Liu B."/>
            <person name="Zhang X.-Y."/>
            <person name="Zhou Q.-M."/>
            <person name="Zhang T."/>
            <person name="Li H."/>
            <person name="Yu Y.-F."/>
            <person name="Zhang X.-L."/>
            <person name="Hao X.-Y."/>
            <person name="Wang M."/>
            <person name="Wang L."/>
            <person name="Wei J.-C."/>
        </authorList>
    </citation>
    <scope>NUCLEOTIDE SEQUENCE [LARGE SCALE GENOMIC DNA]</scope>
    <source>
        <strain evidence="11">Z07020 / HMAS-L-300199</strain>
    </source>
</reference>